<feature type="region of interest" description="Disordered" evidence="3">
    <location>
        <begin position="163"/>
        <end position="199"/>
    </location>
</feature>
<dbReference type="OrthoDB" id="10070965at2759"/>
<dbReference type="InterPro" id="IPR019147">
    <property type="entry name" value="SWAP_N_domain"/>
</dbReference>
<organism evidence="5">
    <name type="scientific">Darwinula stevensoni</name>
    <dbReference type="NCBI Taxonomy" id="69355"/>
    <lineage>
        <taxon>Eukaryota</taxon>
        <taxon>Metazoa</taxon>
        <taxon>Ecdysozoa</taxon>
        <taxon>Arthropoda</taxon>
        <taxon>Crustacea</taxon>
        <taxon>Oligostraca</taxon>
        <taxon>Ostracoda</taxon>
        <taxon>Podocopa</taxon>
        <taxon>Podocopida</taxon>
        <taxon>Darwinulocopina</taxon>
        <taxon>Darwinuloidea</taxon>
        <taxon>Darwinulidae</taxon>
        <taxon>Darwinula</taxon>
    </lineage>
</organism>
<dbReference type="EMBL" id="LR900186">
    <property type="protein sequence ID" value="CAD7244599.1"/>
    <property type="molecule type" value="Genomic_DNA"/>
</dbReference>
<evidence type="ECO:0000256" key="1">
    <source>
        <dbReference type="ARBA" id="ARBA00022664"/>
    </source>
</evidence>
<keyword evidence="6" id="KW-1185">Reference proteome</keyword>
<dbReference type="GO" id="GO:0008380">
    <property type="term" value="P:RNA splicing"/>
    <property type="evidence" value="ECO:0007669"/>
    <property type="project" value="UniProtKB-KW"/>
</dbReference>
<feature type="compositionally biased region" description="Basic and acidic residues" evidence="3">
    <location>
        <begin position="406"/>
        <end position="436"/>
    </location>
</feature>
<feature type="region of interest" description="Disordered" evidence="3">
    <location>
        <begin position="244"/>
        <end position="466"/>
    </location>
</feature>
<dbReference type="AlphaFoldDB" id="A0A7R8XCE5"/>
<evidence type="ECO:0000313" key="6">
    <source>
        <dbReference type="Proteomes" id="UP000677054"/>
    </source>
</evidence>
<dbReference type="Proteomes" id="UP000677054">
    <property type="component" value="Unassembled WGS sequence"/>
</dbReference>
<name>A0A7R8XCE5_9CRUS</name>
<dbReference type="InterPro" id="IPR040397">
    <property type="entry name" value="SWAP"/>
</dbReference>
<dbReference type="PANTHER" id="PTHR13161:SF4">
    <property type="entry name" value="CLK4-ASSOCIATING SERINE_ARGININE RICH PROTEIN"/>
    <property type="match status" value="1"/>
</dbReference>
<feature type="compositionally biased region" description="Low complexity" evidence="3">
    <location>
        <begin position="362"/>
        <end position="376"/>
    </location>
</feature>
<protein>
    <recommendedName>
        <fullName evidence="4">Suppressor of white apricot N-terminal domain-containing protein</fullName>
    </recommendedName>
</protein>
<accession>A0A7R8XCE5</accession>
<feature type="compositionally biased region" description="Basic residues" evidence="3">
    <location>
        <begin position="437"/>
        <end position="460"/>
    </location>
</feature>
<dbReference type="GO" id="GO:0006397">
    <property type="term" value="P:mRNA processing"/>
    <property type="evidence" value="ECO:0007669"/>
    <property type="project" value="UniProtKB-KW"/>
</dbReference>
<keyword evidence="1" id="KW-0507">mRNA processing</keyword>
<feature type="domain" description="Suppressor of white apricot N-terminal" evidence="4">
    <location>
        <begin position="45"/>
        <end position="171"/>
    </location>
</feature>
<reference evidence="5" key="1">
    <citation type="submission" date="2020-11" db="EMBL/GenBank/DDBJ databases">
        <authorList>
            <person name="Tran Van P."/>
        </authorList>
    </citation>
    <scope>NUCLEOTIDE SEQUENCE</scope>
</reference>
<evidence type="ECO:0000256" key="3">
    <source>
        <dbReference type="SAM" id="MobiDB-lite"/>
    </source>
</evidence>
<dbReference type="PANTHER" id="PTHR13161">
    <property type="entry name" value="SPLICING FACTOR SUPPRESSOR OF WHITE APRICOT"/>
    <property type="match status" value="1"/>
</dbReference>
<feature type="compositionally biased region" description="Basic residues" evidence="3">
    <location>
        <begin position="301"/>
        <end position="315"/>
    </location>
</feature>
<dbReference type="EMBL" id="CAJPEV010000669">
    <property type="protein sequence ID" value="CAG0887448.1"/>
    <property type="molecule type" value="Genomic_DNA"/>
</dbReference>
<proteinExistence type="predicted"/>
<evidence type="ECO:0000313" key="5">
    <source>
        <dbReference type="EMBL" id="CAD7244599.1"/>
    </source>
</evidence>
<feature type="compositionally biased region" description="Polar residues" evidence="3">
    <location>
        <begin position="177"/>
        <end position="188"/>
    </location>
</feature>
<gene>
    <name evidence="5" type="ORF">DSTB1V02_LOCUS4493</name>
</gene>
<dbReference type="Pfam" id="PF09750">
    <property type="entry name" value="DRY_EERY"/>
    <property type="match status" value="1"/>
</dbReference>
<sequence>MPLATKMWHEARKQEKKIRTMIVDYRKRAERRREFYEKTKQDPTTFLQVHGRPCKLYIDNGSADSSMMPWQGDSEVLIDRFDGRAHLDYIPEHKSSPDVLPPTELEERQANYERYRILVQNEFLGVAEEKYLQQIYLEEKFGVIPKTGEEEKKKQLADKRAAIPYNYDEGPPGPTPKDSTLPSSSSKEQNGDEDDSDLSDIDLDICIDVTQLVTDQCEEMNGQAHNYAARESPTYDPYNAIRSIDRSSHSRSRSRSNSPSQKAGAVTFITSFGGEESDASDAGGPARGPSFSRVKVDSRSRSRSGSRAGKSRSKSKSPSPHTAKLPSPPRRRYYGRKKEEASSSDLSVSEDEGPASKEKPASTSKPVPKVPGPSVSNAGAASKVGSKMTPQERLRRKMQLQLKRQYKADKRAELEKEEKRMQELQDRQEEMREMALRLKKRRKSRSPSRSSSRSRSRSPRFKLVDY</sequence>
<dbReference type="SMART" id="SM01141">
    <property type="entry name" value="DRY_EERY"/>
    <property type="match status" value="1"/>
</dbReference>
<keyword evidence="2" id="KW-0508">mRNA splicing</keyword>
<evidence type="ECO:0000259" key="4">
    <source>
        <dbReference type="SMART" id="SM01141"/>
    </source>
</evidence>
<evidence type="ECO:0000256" key="2">
    <source>
        <dbReference type="ARBA" id="ARBA00023187"/>
    </source>
</evidence>